<comment type="caution">
    <text evidence="5">The sequence shown here is derived from an EMBL/GenBank/DDBJ whole genome shotgun (WGS) entry which is preliminary data.</text>
</comment>
<dbReference type="InterPro" id="IPR009163">
    <property type="entry name" value="Ap4A_phos1/2"/>
</dbReference>
<dbReference type="EMBL" id="JABCKV010000013">
    <property type="protein sequence ID" value="KAG5647029.1"/>
    <property type="molecule type" value="Genomic_DNA"/>
</dbReference>
<dbReference type="InterPro" id="IPR043171">
    <property type="entry name" value="Ap4A_phos1/2-like"/>
</dbReference>
<dbReference type="InterPro" id="IPR045759">
    <property type="entry name" value="Ap4A_phos1/2_N"/>
</dbReference>
<dbReference type="Proteomes" id="UP000775547">
    <property type="component" value="Unassembled WGS sequence"/>
</dbReference>
<name>A0A9P7GCF6_9AGAR</name>
<keyword evidence="6" id="KW-1185">Reference proteome</keyword>
<dbReference type="Gene3D" id="3.30.428.70">
    <property type="match status" value="1"/>
</dbReference>
<protein>
    <submittedName>
        <fullName evidence="5">Uncharacterized protein</fullName>
    </submittedName>
</protein>
<reference evidence="5" key="1">
    <citation type="submission" date="2020-07" db="EMBL/GenBank/DDBJ databases">
        <authorList>
            <person name="Nieuwenhuis M."/>
            <person name="Van De Peppel L.J.J."/>
        </authorList>
    </citation>
    <scope>NUCLEOTIDE SEQUENCE</scope>
    <source>
        <strain evidence="5">AP01</strain>
        <tissue evidence="5">Mycelium</tissue>
    </source>
</reference>
<dbReference type="OrthoDB" id="10267950at2759"/>
<evidence type="ECO:0000259" key="3">
    <source>
        <dbReference type="Pfam" id="PF09830"/>
    </source>
</evidence>
<proteinExistence type="predicted"/>
<reference evidence="5" key="2">
    <citation type="submission" date="2021-10" db="EMBL/GenBank/DDBJ databases">
        <title>Phylogenomics reveals ancestral predisposition of the termite-cultivated fungus Termitomyces towards a domesticated lifestyle.</title>
        <authorList>
            <person name="Auxier B."/>
            <person name="Grum-Grzhimaylo A."/>
            <person name="Cardenas M.E."/>
            <person name="Lodge J.D."/>
            <person name="Laessoe T."/>
            <person name="Pedersen O."/>
            <person name="Smith M.E."/>
            <person name="Kuyper T.W."/>
            <person name="Franco-Molano E.A."/>
            <person name="Baroni T.J."/>
            <person name="Aanen D.K."/>
        </authorList>
    </citation>
    <scope>NUCLEOTIDE SEQUENCE</scope>
    <source>
        <strain evidence="5">AP01</strain>
        <tissue evidence="5">Mycelium</tissue>
    </source>
</reference>
<evidence type="ECO:0000313" key="6">
    <source>
        <dbReference type="Proteomes" id="UP000775547"/>
    </source>
</evidence>
<dbReference type="Pfam" id="PF09830">
    <property type="entry name" value="ATP_transf"/>
    <property type="match status" value="1"/>
</dbReference>
<dbReference type="AlphaFoldDB" id="A0A9P7GCF6"/>
<feature type="domain" description="ATP adenylyltransferase C-terminal" evidence="3">
    <location>
        <begin position="204"/>
        <end position="321"/>
    </location>
</feature>
<dbReference type="GO" id="GO:0003877">
    <property type="term" value="F:ATP:ADP adenylyltransferase activity"/>
    <property type="evidence" value="ECO:0007669"/>
    <property type="project" value="InterPro"/>
</dbReference>
<dbReference type="PANTHER" id="PTHR38420">
    <property type="entry name" value="AP-4-A PHOSPHORYLASE II"/>
    <property type="match status" value="1"/>
</dbReference>
<evidence type="ECO:0000256" key="1">
    <source>
        <dbReference type="PIRSR" id="PIRSR000846-1"/>
    </source>
</evidence>
<dbReference type="InterPro" id="IPR036265">
    <property type="entry name" value="HIT-like_sf"/>
</dbReference>
<accession>A0A9P7GCF6</accession>
<dbReference type="InterPro" id="IPR019200">
    <property type="entry name" value="ATP_adenylylTrfase_C"/>
</dbReference>
<dbReference type="PANTHER" id="PTHR38420:SF1">
    <property type="entry name" value="PUTATIVE (AFU_ORTHOLOGUE AFUA_5G14690)-RELATED"/>
    <property type="match status" value="1"/>
</dbReference>
<organism evidence="5 6">
    <name type="scientific">Asterophora parasitica</name>
    <dbReference type="NCBI Taxonomy" id="117018"/>
    <lineage>
        <taxon>Eukaryota</taxon>
        <taxon>Fungi</taxon>
        <taxon>Dikarya</taxon>
        <taxon>Basidiomycota</taxon>
        <taxon>Agaricomycotina</taxon>
        <taxon>Agaricomycetes</taxon>
        <taxon>Agaricomycetidae</taxon>
        <taxon>Agaricales</taxon>
        <taxon>Tricholomatineae</taxon>
        <taxon>Lyophyllaceae</taxon>
        <taxon>Asterophora</taxon>
    </lineage>
</organism>
<feature type="domain" description="Ap4A phosphorylase 1/2 N-terminal" evidence="4">
    <location>
        <begin position="2"/>
        <end position="177"/>
    </location>
</feature>
<evidence type="ECO:0000256" key="2">
    <source>
        <dbReference type="SAM" id="MobiDB-lite"/>
    </source>
</evidence>
<dbReference type="SUPFAM" id="SSF54197">
    <property type="entry name" value="HIT-like"/>
    <property type="match status" value="1"/>
</dbReference>
<feature type="region of interest" description="Disordered" evidence="2">
    <location>
        <begin position="53"/>
        <end position="79"/>
    </location>
</feature>
<feature type="active site" description="Nucleophile" evidence="1">
    <location>
        <position position="170"/>
    </location>
</feature>
<gene>
    <name evidence="5" type="ORF">DXG03_001399</name>
</gene>
<sequence length="337" mass="37314">MSPSNIIASVSTKFAHALDSGDLFFYPSTKTTVEDLGVNFEIRLCPALQKKPELPTPDLEHNPVAKAAQADERETKRVDPFLPPYNPNLHIGDLKEEDGAEYVLLLNKYALLPDHFLLVTREFRSQSSPLLPSDLVQAYLLLVAARKAGKHYFAFYNCGENSGASQPHKHIQFIPVEDDGPPIEALARSANLETPDKPFSLTTLTYANHVARLPTQLSSYTPDKLERTLSDVFLSLLDLVISTIRHDPEYPPGKPSYNVLISLEHIHLIPRLREDYTFPQTGDTLSINALGFAGLLLVKSEDELQALKENGIGNVLRLVGLGSVHDIQVAETTTEAE</sequence>
<dbReference type="PIRSF" id="PIRSF000846">
    <property type="entry name" value="ATP_adenylyltr"/>
    <property type="match status" value="1"/>
</dbReference>
<dbReference type="GO" id="GO:0005524">
    <property type="term" value="F:ATP binding"/>
    <property type="evidence" value="ECO:0007669"/>
    <property type="project" value="InterPro"/>
</dbReference>
<dbReference type="Pfam" id="PF19327">
    <property type="entry name" value="Ap4A_phos_N"/>
    <property type="match status" value="1"/>
</dbReference>
<dbReference type="GO" id="GO:0009117">
    <property type="term" value="P:nucleotide metabolic process"/>
    <property type="evidence" value="ECO:0007669"/>
    <property type="project" value="InterPro"/>
</dbReference>
<evidence type="ECO:0000259" key="4">
    <source>
        <dbReference type="Pfam" id="PF19327"/>
    </source>
</evidence>
<evidence type="ECO:0000313" key="5">
    <source>
        <dbReference type="EMBL" id="KAG5647029.1"/>
    </source>
</evidence>